<evidence type="ECO:0000313" key="2">
    <source>
        <dbReference type="Proteomes" id="UP000232101"/>
    </source>
</evidence>
<reference evidence="1 2" key="1">
    <citation type="submission" date="2017-11" db="EMBL/GenBank/DDBJ databases">
        <title>Bacterial isolate from king chilli rhizosphere.</title>
        <authorList>
            <person name="Takhelmayum P."/>
            <person name="Sarangthem I."/>
        </authorList>
    </citation>
    <scope>NUCLEOTIDE SEQUENCE [LARGE SCALE GENOMIC DNA]</scope>
    <source>
        <strain evidence="2">t26</strain>
    </source>
</reference>
<organism evidence="1 2">
    <name type="scientific">Lysinibacillus xylanilyticus</name>
    <dbReference type="NCBI Taxonomy" id="582475"/>
    <lineage>
        <taxon>Bacteria</taxon>
        <taxon>Bacillati</taxon>
        <taxon>Bacillota</taxon>
        <taxon>Bacilli</taxon>
        <taxon>Bacillales</taxon>
        <taxon>Bacillaceae</taxon>
        <taxon>Lysinibacillus</taxon>
    </lineage>
</organism>
<accession>A0A2M9QA42</accession>
<gene>
    <name evidence="1" type="ORF">CWD94_04445</name>
</gene>
<evidence type="ECO:0000313" key="1">
    <source>
        <dbReference type="EMBL" id="PJO44940.1"/>
    </source>
</evidence>
<comment type="caution">
    <text evidence="1">The sequence shown here is derived from an EMBL/GenBank/DDBJ whole genome shotgun (WGS) entry which is preliminary data.</text>
</comment>
<dbReference type="EMBL" id="PHQY01000322">
    <property type="protein sequence ID" value="PJO44940.1"/>
    <property type="molecule type" value="Genomic_DNA"/>
</dbReference>
<dbReference type="RefSeq" id="WP_100542229.1">
    <property type="nucleotide sequence ID" value="NZ_JBIWFF010000024.1"/>
</dbReference>
<dbReference type="AlphaFoldDB" id="A0A2M9QA42"/>
<sequence>MENTLIPTSNEVVAEQLKKAMMKNTDIMEAICAQEQGFIDVFIRKGNVSKVLYPKFQFDSMKVNFDEMDDDFQLEADSEFKVPTQIYRRFVYLLTTVILYSPAMDHGHLRLAFEFSQNEDDQWQEKFNVNFIAEKPFRNGEVIREYE</sequence>
<dbReference type="Proteomes" id="UP000232101">
    <property type="component" value="Unassembled WGS sequence"/>
</dbReference>
<name>A0A2M9QA42_9BACI</name>
<proteinExistence type="predicted"/>
<protein>
    <submittedName>
        <fullName evidence="1">Uncharacterized protein</fullName>
    </submittedName>
</protein>